<keyword evidence="3" id="KW-1185">Reference proteome</keyword>
<comment type="caution">
    <text evidence="2">The sequence shown here is derived from an EMBL/GenBank/DDBJ whole genome shotgun (WGS) entry which is preliminary data.</text>
</comment>
<evidence type="ECO:0000313" key="2">
    <source>
        <dbReference type="EMBL" id="MFL9924701.1"/>
    </source>
</evidence>
<sequence>MPTFQPRSTARFSTLVGSLLLTACAFISINPASAADAQPGSNYEKERAACLNGSSNQDRATCLKEAGAAREEAARGKLNDPAQTQYRQNALTRCKALPDADRIECEKRIDGSGVTQGNPMDGGVLRENVTIVPGTLSK</sequence>
<accession>A0ABW9A751</accession>
<dbReference type="EMBL" id="JAQQFM010000004">
    <property type="protein sequence ID" value="MFL9924701.1"/>
    <property type="molecule type" value="Genomic_DNA"/>
</dbReference>
<protein>
    <recommendedName>
        <fullName evidence="4">PsiF repeat-containing protein</fullName>
    </recommendedName>
</protein>
<name>A0ABW9A751_9BURK</name>
<organism evidence="2 3">
    <name type="scientific">Herbaspirillum lusitanum</name>
    <dbReference type="NCBI Taxonomy" id="213312"/>
    <lineage>
        <taxon>Bacteria</taxon>
        <taxon>Pseudomonadati</taxon>
        <taxon>Pseudomonadota</taxon>
        <taxon>Betaproteobacteria</taxon>
        <taxon>Burkholderiales</taxon>
        <taxon>Oxalobacteraceae</taxon>
        <taxon>Herbaspirillum</taxon>
    </lineage>
</organism>
<dbReference type="PROSITE" id="PS51257">
    <property type="entry name" value="PROKAR_LIPOPROTEIN"/>
    <property type="match status" value="1"/>
</dbReference>
<keyword evidence="1" id="KW-0732">Signal</keyword>
<evidence type="ECO:0000256" key="1">
    <source>
        <dbReference type="SAM" id="SignalP"/>
    </source>
</evidence>
<evidence type="ECO:0008006" key="4">
    <source>
        <dbReference type="Google" id="ProtNLM"/>
    </source>
</evidence>
<feature type="chain" id="PRO_5045460088" description="PsiF repeat-containing protein" evidence="1">
    <location>
        <begin position="35"/>
        <end position="138"/>
    </location>
</feature>
<dbReference type="RefSeq" id="WP_408157592.1">
    <property type="nucleotide sequence ID" value="NZ_JAQQFM010000004.1"/>
</dbReference>
<gene>
    <name evidence="2" type="ORF">PQR62_10515</name>
</gene>
<dbReference type="Proteomes" id="UP001629246">
    <property type="component" value="Unassembled WGS sequence"/>
</dbReference>
<proteinExistence type="predicted"/>
<evidence type="ECO:0000313" key="3">
    <source>
        <dbReference type="Proteomes" id="UP001629246"/>
    </source>
</evidence>
<reference evidence="2 3" key="1">
    <citation type="journal article" date="2024" name="Chem. Sci.">
        <title>Discovery of megapolipeptins by genome mining of a Burkholderiales bacteria collection.</title>
        <authorList>
            <person name="Paulo B.S."/>
            <person name="Recchia M.J.J."/>
            <person name="Lee S."/>
            <person name="Fergusson C.H."/>
            <person name="Romanowski S.B."/>
            <person name="Hernandez A."/>
            <person name="Krull N."/>
            <person name="Liu D.Y."/>
            <person name="Cavanagh H."/>
            <person name="Bos A."/>
            <person name="Gray C.A."/>
            <person name="Murphy B.T."/>
            <person name="Linington R.G."/>
            <person name="Eustaquio A.S."/>
        </authorList>
    </citation>
    <scope>NUCLEOTIDE SEQUENCE [LARGE SCALE GENOMIC DNA]</scope>
    <source>
        <strain evidence="2 3">RL21-008-BIB-A</strain>
    </source>
</reference>
<feature type="signal peptide" evidence="1">
    <location>
        <begin position="1"/>
        <end position="34"/>
    </location>
</feature>